<gene>
    <name evidence="1" type="ORF">Q73A0000_05680</name>
</gene>
<proteinExistence type="predicted"/>
<organism evidence="1 2">
    <name type="scientific">Kaistella flava</name>
    <name type="common">ex Peng et al. 2021</name>
    <dbReference type="NCBI Taxonomy" id="2038776"/>
    <lineage>
        <taxon>Bacteria</taxon>
        <taxon>Pseudomonadati</taxon>
        <taxon>Bacteroidota</taxon>
        <taxon>Flavobacteriia</taxon>
        <taxon>Flavobacteriales</taxon>
        <taxon>Weeksellaceae</taxon>
        <taxon>Chryseobacterium group</taxon>
        <taxon>Kaistella</taxon>
    </lineage>
</organism>
<sequence>MRNWHHKVIKLIPVFLFVLGFGQRSQKHYDSICSIAYKDDSILYLKLRKEARHVNYKKLTEKIINDIQWDSLKKANLIFYITSIKREFNPMDYHPMKTCEFDQKSKNPNYNDTIFWNKKNIEFIVKKYKKNLIPKIATSFIYDKTNTFFVIGLNHFIEHTRKQKEGIFKDSRSHQEKFHYFAYEKQEKLVLDNEEENYNQLFLSFTNELGNIVNVEYAYGDGALLKQYRVEKKYQYVNKKWIEIKDDE</sequence>
<dbReference type="EMBL" id="CP040442">
    <property type="protein sequence ID" value="QOW09888.1"/>
    <property type="molecule type" value="Genomic_DNA"/>
</dbReference>
<protein>
    <submittedName>
        <fullName evidence="1">Uncharacterized protein</fullName>
    </submittedName>
</protein>
<name>A0A7M2Y6L3_9FLAO</name>
<dbReference type="KEGG" id="kfa:Q73A0000_05680"/>
<dbReference type="RefSeq" id="WP_193813106.1">
    <property type="nucleotide sequence ID" value="NZ_CP040442.1"/>
</dbReference>
<dbReference type="Proteomes" id="UP000594195">
    <property type="component" value="Chromosome"/>
</dbReference>
<evidence type="ECO:0000313" key="1">
    <source>
        <dbReference type="EMBL" id="QOW09888.1"/>
    </source>
</evidence>
<reference evidence="1 2" key="1">
    <citation type="submission" date="2019-05" db="EMBL/GenBank/DDBJ databases">
        <title>Chryseobacterium sp. isolated from King George Island, maritime Antarctica.</title>
        <authorList>
            <person name="Peng X."/>
        </authorList>
    </citation>
    <scope>NUCLEOTIDE SEQUENCE [LARGE SCALE GENOMIC DNA]</scope>
    <source>
        <strain evidence="1 2">7-3A</strain>
    </source>
</reference>
<accession>A0A7M2Y6L3</accession>
<evidence type="ECO:0000313" key="2">
    <source>
        <dbReference type="Proteomes" id="UP000594195"/>
    </source>
</evidence>
<keyword evidence="2" id="KW-1185">Reference proteome</keyword>
<dbReference type="AlphaFoldDB" id="A0A7M2Y6L3"/>